<evidence type="ECO:0000313" key="3">
    <source>
        <dbReference type="Proteomes" id="UP000677918"/>
    </source>
</evidence>
<feature type="compositionally biased region" description="Polar residues" evidence="1">
    <location>
        <begin position="1"/>
        <end position="28"/>
    </location>
</feature>
<protein>
    <recommendedName>
        <fullName evidence="4">Flagellar protein FlaG</fullName>
    </recommendedName>
</protein>
<evidence type="ECO:0008006" key="4">
    <source>
        <dbReference type="Google" id="ProtNLM"/>
    </source>
</evidence>
<keyword evidence="3" id="KW-1185">Reference proteome</keyword>
<dbReference type="Pfam" id="PF03646">
    <property type="entry name" value="FlaG"/>
    <property type="match status" value="1"/>
</dbReference>
<proteinExistence type="predicted"/>
<dbReference type="InterPro" id="IPR005186">
    <property type="entry name" value="FlaG"/>
</dbReference>
<sequence>MSVIQNLDSHSQWSQARISPTSQNTTAKLSGEAKEEGLGKPKFDLSKLNEEQKESFKQELDKLNESIHSSGKVLRFKYNDEINQYYVEVLNAKTQEVVASLPPEFLIDLSIKMKELIGLFIDERR</sequence>
<dbReference type="PANTHER" id="PTHR37166:SF1">
    <property type="entry name" value="PROTEIN FLAG"/>
    <property type="match status" value="1"/>
</dbReference>
<feature type="compositionally biased region" description="Basic and acidic residues" evidence="1">
    <location>
        <begin position="31"/>
        <end position="44"/>
    </location>
</feature>
<gene>
    <name evidence="2" type="ORF">XYCOK13_27960</name>
</gene>
<dbReference type="RefSeq" id="WP_213412760.1">
    <property type="nucleotide sequence ID" value="NZ_BOVK01000038.1"/>
</dbReference>
<dbReference type="SUPFAM" id="SSF160214">
    <property type="entry name" value="FlaG-like"/>
    <property type="match status" value="1"/>
</dbReference>
<dbReference type="InterPro" id="IPR035924">
    <property type="entry name" value="FlaG-like_sf"/>
</dbReference>
<dbReference type="Gene3D" id="3.30.160.170">
    <property type="entry name" value="FlaG-like"/>
    <property type="match status" value="1"/>
</dbReference>
<dbReference type="Proteomes" id="UP000677918">
    <property type="component" value="Unassembled WGS sequence"/>
</dbReference>
<reference evidence="2" key="1">
    <citation type="submission" date="2021-04" db="EMBL/GenBank/DDBJ databases">
        <title>Draft genome sequence of Xylanibacillus composti strain K13.</title>
        <authorList>
            <person name="Uke A."/>
            <person name="Chhe C."/>
            <person name="Baramee S."/>
            <person name="Kosugi A."/>
        </authorList>
    </citation>
    <scope>NUCLEOTIDE SEQUENCE</scope>
    <source>
        <strain evidence="2">K13</strain>
    </source>
</reference>
<dbReference type="EMBL" id="BOVK01000038">
    <property type="protein sequence ID" value="GIQ69972.1"/>
    <property type="molecule type" value="Genomic_DNA"/>
</dbReference>
<dbReference type="PANTHER" id="PTHR37166">
    <property type="entry name" value="PROTEIN FLAG"/>
    <property type="match status" value="1"/>
</dbReference>
<dbReference type="AlphaFoldDB" id="A0A8J4H5L0"/>
<name>A0A8J4H5L0_9BACL</name>
<comment type="caution">
    <text evidence="2">The sequence shown here is derived from an EMBL/GenBank/DDBJ whole genome shotgun (WGS) entry which is preliminary data.</text>
</comment>
<feature type="region of interest" description="Disordered" evidence="1">
    <location>
        <begin position="1"/>
        <end position="44"/>
    </location>
</feature>
<evidence type="ECO:0000313" key="2">
    <source>
        <dbReference type="EMBL" id="GIQ69972.1"/>
    </source>
</evidence>
<accession>A0A8J4H5L0</accession>
<evidence type="ECO:0000256" key="1">
    <source>
        <dbReference type="SAM" id="MobiDB-lite"/>
    </source>
</evidence>
<organism evidence="2 3">
    <name type="scientific">Xylanibacillus composti</name>
    <dbReference type="NCBI Taxonomy" id="1572762"/>
    <lineage>
        <taxon>Bacteria</taxon>
        <taxon>Bacillati</taxon>
        <taxon>Bacillota</taxon>
        <taxon>Bacilli</taxon>
        <taxon>Bacillales</taxon>
        <taxon>Paenibacillaceae</taxon>
        <taxon>Xylanibacillus</taxon>
    </lineage>
</organism>